<proteinExistence type="predicted"/>
<dbReference type="SUPFAM" id="SSF82185">
    <property type="entry name" value="Histone H3 K4-specific methyltransferase SET7/9 N-terminal domain"/>
    <property type="match status" value="1"/>
</dbReference>
<sequence>MLPMNTKVLLIWLGLLSACVQDIAKSSAELNEAKDIVLPAVEYQMEEVFFNRNNSTWLLKLDSSRVSGHIHERYPNGTLLRAFGVFEGKREGLLMTYFPNGKLKYTENYRQNKLDGTVKRWSQEGGYQLLAQLSYKSGKLHGEQKKWFSSGELHKLMHMNMGQEEGRQQAFRKNGVVYANYEAKNGRVFGLKRSNLCYELDDEQVVYRD</sequence>
<dbReference type="Proteomes" id="UP000192472">
    <property type="component" value="Unassembled WGS sequence"/>
</dbReference>
<organism evidence="1 2">
    <name type="scientific">Reichenbachiella faecimaris</name>
    <dbReference type="NCBI Taxonomy" id="692418"/>
    <lineage>
        <taxon>Bacteria</taxon>
        <taxon>Pseudomonadati</taxon>
        <taxon>Bacteroidota</taxon>
        <taxon>Cytophagia</taxon>
        <taxon>Cytophagales</taxon>
        <taxon>Reichenbachiellaceae</taxon>
        <taxon>Reichenbachiella</taxon>
    </lineage>
</organism>
<dbReference type="AlphaFoldDB" id="A0A1W2G6G5"/>
<evidence type="ECO:0000313" key="2">
    <source>
        <dbReference type="Proteomes" id="UP000192472"/>
    </source>
</evidence>
<accession>A0A1W2G6G5</accession>
<dbReference type="PROSITE" id="PS51257">
    <property type="entry name" value="PROKAR_LIPOPROTEIN"/>
    <property type="match status" value="1"/>
</dbReference>
<dbReference type="InterPro" id="IPR011652">
    <property type="entry name" value="MORN_2"/>
</dbReference>
<gene>
    <name evidence="1" type="ORF">SAMN04488029_0598</name>
</gene>
<dbReference type="Pfam" id="PF07661">
    <property type="entry name" value="MORN_2"/>
    <property type="match status" value="2"/>
</dbReference>
<reference evidence="1 2" key="1">
    <citation type="submission" date="2017-04" db="EMBL/GenBank/DDBJ databases">
        <authorList>
            <person name="Afonso C.L."/>
            <person name="Miller P.J."/>
            <person name="Scott M.A."/>
            <person name="Spackman E."/>
            <person name="Goraichik I."/>
            <person name="Dimitrov K.M."/>
            <person name="Suarez D.L."/>
            <person name="Swayne D.E."/>
        </authorList>
    </citation>
    <scope>NUCLEOTIDE SEQUENCE [LARGE SCALE GENOMIC DNA]</scope>
    <source>
        <strain evidence="1 2">DSM 26133</strain>
    </source>
</reference>
<protein>
    <submittedName>
        <fullName evidence="1">Antitoxin component YwqK of the YwqJK toxin-antitoxin module</fullName>
    </submittedName>
</protein>
<name>A0A1W2G6G5_REIFA</name>
<keyword evidence="2" id="KW-1185">Reference proteome</keyword>
<dbReference type="EMBL" id="FWYF01000001">
    <property type="protein sequence ID" value="SMD32255.1"/>
    <property type="molecule type" value="Genomic_DNA"/>
</dbReference>
<dbReference type="Gene3D" id="3.90.930.1">
    <property type="match status" value="1"/>
</dbReference>
<dbReference type="STRING" id="692418.SAMN04488029_0598"/>
<evidence type="ECO:0000313" key="1">
    <source>
        <dbReference type="EMBL" id="SMD32255.1"/>
    </source>
</evidence>